<dbReference type="Gene3D" id="3.30.200.20">
    <property type="entry name" value="Phosphorylase Kinase, domain 1"/>
    <property type="match status" value="1"/>
</dbReference>
<dbReference type="EMBL" id="BMFT01000001">
    <property type="protein sequence ID" value="GGH22746.1"/>
    <property type="molecule type" value="Genomic_DNA"/>
</dbReference>
<dbReference type="Gene3D" id="3.40.50.300">
    <property type="entry name" value="P-loop containing nucleotide triphosphate hydrolases"/>
    <property type="match status" value="1"/>
</dbReference>
<organism evidence="11 12">
    <name type="scientific">Paenibacillus segetis</name>
    <dbReference type="NCBI Taxonomy" id="1325360"/>
    <lineage>
        <taxon>Bacteria</taxon>
        <taxon>Bacillati</taxon>
        <taxon>Bacillota</taxon>
        <taxon>Bacilli</taxon>
        <taxon>Bacillales</taxon>
        <taxon>Paenibacillaceae</taxon>
        <taxon>Paenibacillus</taxon>
    </lineage>
</organism>
<keyword evidence="5" id="KW-0418">Kinase</keyword>
<protein>
    <recommendedName>
        <fullName evidence="1">non-specific serine/threonine protein kinase</fullName>
        <ecNumber evidence="1">2.7.11.1</ecNumber>
    </recommendedName>
</protein>
<dbReference type="PANTHER" id="PTHR24363:SF0">
    <property type="entry name" value="SERINE_THREONINE KINASE LIKE DOMAIN CONTAINING 1"/>
    <property type="match status" value="1"/>
</dbReference>
<evidence type="ECO:0000256" key="1">
    <source>
        <dbReference type="ARBA" id="ARBA00012513"/>
    </source>
</evidence>
<dbReference type="InterPro" id="IPR008271">
    <property type="entry name" value="Ser/Thr_kinase_AS"/>
</dbReference>
<dbReference type="SUPFAM" id="SSF52540">
    <property type="entry name" value="P-loop containing nucleoside triphosphate hydrolases"/>
    <property type="match status" value="1"/>
</dbReference>
<evidence type="ECO:0000313" key="11">
    <source>
        <dbReference type="EMBL" id="GGH22746.1"/>
    </source>
</evidence>
<keyword evidence="3" id="KW-0808">Transferase</keyword>
<dbReference type="SUPFAM" id="SSF56112">
    <property type="entry name" value="Protein kinase-like (PK-like)"/>
    <property type="match status" value="1"/>
</dbReference>
<name>A0ABQ1YE31_9BACL</name>
<evidence type="ECO:0000256" key="5">
    <source>
        <dbReference type="ARBA" id="ARBA00022777"/>
    </source>
</evidence>
<keyword evidence="12" id="KW-1185">Reference proteome</keyword>
<dbReference type="CDD" id="cd01983">
    <property type="entry name" value="SIMIBI"/>
    <property type="match status" value="1"/>
</dbReference>
<evidence type="ECO:0000256" key="7">
    <source>
        <dbReference type="ARBA" id="ARBA00047899"/>
    </source>
</evidence>
<keyword evidence="4 9" id="KW-0547">Nucleotide-binding</keyword>
<keyword evidence="6 9" id="KW-0067">ATP-binding</keyword>
<evidence type="ECO:0000256" key="2">
    <source>
        <dbReference type="ARBA" id="ARBA00022527"/>
    </source>
</evidence>
<dbReference type="RefSeq" id="WP_229753333.1">
    <property type="nucleotide sequence ID" value="NZ_BMFT01000001.1"/>
</dbReference>
<sequence>MHFIPHLELGDVVAGRYQIRRVLGDGGMSRVYLASDLKLTGKIWAVKESISYTGIGVRMEEEASMLISLNHHRLPRIVDFISPDAEGYSYMIMDFIEGVHLDQFVKERKGRLQLERLIVIGLQICEGLHYLHSHHPPVIHRDLKPSNLLVDEEGEIRFIDFGIARNYKEDQSEDTVKLGTVGFAAPEQYGGRQSDGRSDLYSLGAVLMYLGTDYKFSEWSSEAHWVFQQNGYEAMLPIVNRLLQFHPEDRYGSAAEVGNELRELRSQVVSKQQVNKTESFHTKGKGTRCVVIALAGASSGVGTTHTAIMFASALFRTGIRVAIAELDPKSTAFQRISTMINGKDYDLSSVRKFRFAGVQYVRAPSRTELISLLAGNYDCVVCDLGSSRKKEWIEEFIRADLAVAVGSGAEWREEDLVQFMDISREMPGRNLVCCIPLATASILRRLRRKIGLQRVYAIPLEPDPFELGEETVKALSSLYDDLVLRPEGSKSRNTLLKRKRRKGSD</sequence>
<dbReference type="Gene3D" id="1.10.510.10">
    <property type="entry name" value="Transferase(Phosphotransferase) domain 1"/>
    <property type="match status" value="1"/>
</dbReference>
<accession>A0ABQ1YE31</accession>
<dbReference type="InterPro" id="IPR011009">
    <property type="entry name" value="Kinase-like_dom_sf"/>
</dbReference>
<dbReference type="PROSITE" id="PS00107">
    <property type="entry name" value="PROTEIN_KINASE_ATP"/>
    <property type="match status" value="1"/>
</dbReference>
<evidence type="ECO:0000256" key="3">
    <source>
        <dbReference type="ARBA" id="ARBA00022679"/>
    </source>
</evidence>
<dbReference type="Proteomes" id="UP000659344">
    <property type="component" value="Unassembled WGS sequence"/>
</dbReference>
<dbReference type="Pfam" id="PF00069">
    <property type="entry name" value="Pkinase"/>
    <property type="match status" value="1"/>
</dbReference>
<keyword evidence="2" id="KW-0723">Serine/threonine-protein kinase</keyword>
<dbReference type="PROSITE" id="PS00108">
    <property type="entry name" value="PROTEIN_KINASE_ST"/>
    <property type="match status" value="1"/>
</dbReference>
<comment type="catalytic activity">
    <reaction evidence="7">
        <text>L-threonyl-[protein] + ATP = O-phospho-L-threonyl-[protein] + ADP + H(+)</text>
        <dbReference type="Rhea" id="RHEA:46608"/>
        <dbReference type="Rhea" id="RHEA-COMP:11060"/>
        <dbReference type="Rhea" id="RHEA-COMP:11605"/>
        <dbReference type="ChEBI" id="CHEBI:15378"/>
        <dbReference type="ChEBI" id="CHEBI:30013"/>
        <dbReference type="ChEBI" id="CHEBI:30616"/>
        <dbReference type="ChEBI" id="CHEBI:61977"/>
        <dbReference type="ChEBI" id="CHEBI:456216"/>
        <dbReference type="EC" id="2.7.11.1"/>
    </reaction>
</comment>
<feature type="domain" description="Protein kinase" evidence="10">
    <location>
        <begin position="17"/>
        <end position="262"/>
    </location>
</feature>
<dbReference type="SMART" id="SM00220">
    <property type="entry name" value="S_TKc"/>
    <property type="match status" value="1"/>
</dbReference>
<evidence type="ECO:0000256" key="4">
    <source>
        <dbReference type="ARBA" id="ARBA00022741"/>
    </source>
</evidence>
<evidence type="ECO:0000313" key="12">
    <source>
        <dbReference type="Proteomes" id="UP000659344"/>
    </source>
</evidence>
<dbReference type="EC" id="2.7.11.1" evidence="1"/>
<evidence type="ECO:0000256" key="8">
    <source>
        <dbReference type="ARBA" id="ARBA00048679"/>
    </source>
</evidence>
<comment type="catalytic activity">
    <reaction evidence="8">
        <text>L-seryl-[protein] + ATP = O-phospho-L-seryl-[protein] + ADP + H(+)</text>
        <dbReference type="Rhea" id="RHEA:17989"/>
        <dbReference type="Rhea" id="RHEA-COMP:9863"/>
        <dbReference type="Rhea" id="RHEA-COMP:11604"/>
        <dbReference type="ChEBI" id="CHEBI:15378"/>
        <dbReference type="ChEBI" id="CHEBI:29999"/>
        <dbReference type="ChEBI" id="CHEBI:30616"/>
        <dbReference type="ChEBI" id="CHEBI:83421"/>
        <dbReference type="ChEBI" id="CHEBI:456216"/>
        <dbReference type="EC" id="2.7.11.1"/>
    </reaction>
</comment>
<evidence type="ECO:0000256" key="6">
    <source>
        <dbReference type="ARBA" id="ARBA00022840"/>
    </source>
</evidence>
<dbReference type="CDD" id="cd14014">
    <property type="entry name" value="STKc_PknB_like"/>
    <property type="match status" value="1"/>
</dbReference>
<dbReference type="PANTHER" id="PTHR24363">
    <property type="entry name" value="SERINE/THREONINE PROTEIN KINASE"/>
    <property type="match status" value="1"/>
</dbReference>
<dbReference type="PROSITE" id="PS50011">
    <property type="entry name" value="PROTEIN_KINASE_DOM"/>
    <property type="match status" value="1"/>
</dbReference>
<feature type="binding site" evidence="9">
    <location>
        <position position="47"/>
    </location>
    <ligand>
        <name>ATP</name>
        <dbReference type="ChEBI" id="CHEBI:30616"/>
    </ligand>
</feature>
<evidence type="ECO:0000259" key="10">
    <source>
        <dbReference type="PROSITE" id="PS50011"/>
    </source>
</evidence>
<gene>
    <name evidence="11" type="ORF">GCM10008013_21390</name>
</gene>
<comment type="caution">
    <text evidence="11">The sequence shown here is derived from an EMBL/GenBank/DDBJ whole genome shotgun (WGS) entry which is preliminary data.</text>
</comment>
<dbReference type="InterPro" id="IPR017441">
    <property type="entry name" value="Protein_kinase_ATP_BS"/>
</dbReference>
<reference evidence="12" key="1">
    <citation type="journal article" date="2019" name="Int. J. Syst. Evol. Microbiol.">
        <title>The Global Catalogue of Microorganisms (GCM) 10K type strain sequencing project: providing services to taxonomists for standard genome sequencing and annotation.</title>
        <authorList>
            <consortium name="The Broad Institute Genomics Platform"/>
            <consortium name="The Broad Institute Genome Sequencing Center for Infectious Disease"/>
            <person name="Wu L."/>
            <person name="Ma J."/>
        </authorList>
    </citation>
    <scope>NUCLEOTIDE SEQUENCE [LARGE SCALE GENOMIC DNA]</scope>
    <source>
        <strain evidence="12">CGMCC 1.12769</strain>
    </source>
</reference>
<evidence type="ECO:0000256" key="9">
    <source>
        <dbReference type="PROSITE-ProRule" id="PRU10141"/>
    </source>
</evidence>
<dbReference type="InterPro" id="IPR027417">
    <property type="entry name" value="P-loop_NTPase"/>
</dbReference>
<proteinExistence type="predicted"/>
<dbReference type="InterPro" id="IPR000719">
    <property type="entry name" value="Prot_kinase_dom"/>
</dbReference>